<dbReference type="InterPro" id="IPR005801">
    <property type="entry name" value="ADC_synthase"/>
</dbReference>
<evidence type="ECO:0000313" key="9">
    <source>
        <dbReference type="Proteomes" id="UP001239083"/>
    </source>
</evidence>
<protein>
    <recommendedName>
        <fullName evidence="3">isochorismate synthase</fullName>
        <ecNumber evidence="3">5.4.4.2</ecNumber>
    </recommendedName>
    <alternativeName>
        <fullName evidence="5">Isochorismate mutase</fullName>
    </alternativeName>
</protein>
<keyword evidence="9" id="KW-1185">Reference proteome</keyword>
<dbReference type="EC" id="5.4.4.2" evidence="3"/>
<comment type="catalytic activity">
    <reaction evidence="1">
        <text>chorismate = isochorismate</text>
        <dbReference type="Rhea" id="RHEA:18985"/>
        <dbReference type="ChEBI" id="CHEBI:29748"/>
        <dbReference type="ChEBI" id="CHEBI:29780"/>
        <dbReference type="EC" id="5.4.4.2"/>
    </reaction>
</comment>
<dbReference type="EMBL" id="JAUSYY010000001">
    <property type="protein sequence ID" value="MDQ0894586.1"/>
    <property type="molecule type" value="Genomic_DNA"/>
</dbReference>
<dbReference type="InterPro" id="IPR004561">
    <property type="entry name" value="IsoChor_synthase"/>
</dbReference>
<comment type="caution">
    <text evidence="8">The sequence shown here is derived from an EMBL/GenBank/DDBJ whole genome shotgun (WGS) entry which is preliminary data.</text>
</comment>
<evidence type="ECO:0000259" key="7">
    <source>
        <dbReference type="Pfam" id="PF00425"/>
    </source>
</evidence>
<dbReference type="GO" id="GO:0008909">
    <property type="term" value="F:isochorismate synthase activity"/>
    <property type="evidence" value="ECO:0007669"/>
    <property type="project" value="UniProtKB-EC"/>
</dbReference>
<evidence type="ECO:0000256" key="4">
    <source>
        <dbReference type="ARBA" id="ARBA00023235"/>
    </source>
</evidence>
<evidence type="ECO:0000256" key="5">
    <source>
        <dbReference type="ARBA" id="ARBA00041564"/>
    </source>
</evidence>
<dbReference type="NCBIfam" id="TIGR00543">
    <property type="entry name" value="isochor_syn"/>
    <property type="match status" value="1"/>
</dbReference>
<dbReference type="SUPFAM" id="SSF56322">
    <property type="entry name" value="ADC synthase"/>
    <property type="match status" value="1"/>
</dbReference>
<sequence length="448" mass="46652">MTHAASRTHHAAPTRLVVRTEPVDEIDPLIPRADPRTPLLWMRRGEGIVGLGETLRIESSGPDRIEDAAAAWRSIAAVADVDDRVGLPGTGLVAFGAFAFADESASTSVLTVPELVLGRRDGRAWVTRISLATGDPDGLDETGGPGATDASGAPDAEGAATPPGLAIPEPAPKRQVPRVTFTPGAVPPEAYEAAVAEAVRRIDAGVLEKVVLARQLVGELHEDAGLRAAINRLAEDYPDTWVFAVDGLIGASPETLVRVDHGTVSARVLAGTTSRGAGEASDRERATALAASTKDLAEHALAVASAVKRLAPHTARLDASPEPFTLQLPNLWHLATDLKGTLGDGSSSLDLVQAVHPTAAVAGTPRRIALPVIAVLEGFDRGRYAGPVGWIDGDGDGEWAIALRCAQVEPDGRVTAYAGCGIVHDSVPSDELAETVMKFRPIVEAFGG</sequence>
<feature type="domain" description="Chorismate-utilising enzyme C-terminal" evidence="7">
    <location>
        <begin position="189"/>
        <end position="438"/>
    </location>
</feature>
<evidence type="ECO:0000313" key="8">
    <source>
        <dbReference type="EMBL" id="MDQ0894586.1"/>
    </source>
</evidence>
<dbReference type="PANTHER" id="PTHR42839:SF2">
    <property type="entry name" value="ISOCHORISMATE SYNTHASE ENTC"/>
    <property type="match status" value="1"/>
</dbReference>
<keyword evidence="4 8" id="KW-0413">Isomerase</keyword>
<comment type="similarity">
    <text evidence="2">Belongs to the isochorismate synthase family.</text>
</comment>
<reference evidence="8 9" key="1">
    <citation type="submission" date="2023-07" db="EMBL/GenBank/DDBJ databases">
        <title>Comparative genomics of wheat-associated soil bacteria to identify genetic determinants of phenazine resistance.</title>
        <authorList>
            <person name="Mouncey N."/>
        </authorList>
    </citation>
    <scope>NUCLEOTIDE SEQUENCE [LARGE SCALE GENOMIC DNA]</scope>
    <source>
        <strain evidence="8 9">V3I3</strain>
    </source>
</reference>
<dbReference type="InterPro" id="IPR015890">
    <property type="entry name" value="Chorismate_C"/>
</dbReference>
<proteinExistence type="inferred from homology"/>
<gene>
    <name evidence="8" type="ORF">QFZ26_002141</name>
</gene>
<name>A0ABU0R929_9MICO</name>
<dbReference type="PANTHER" id="PTHR42839">
    <property type="entry name" value="ISOCHORISMATE SYNTHASE ENTC"/>
    <property type="match status" value="1"/>
</dbReference>
<evidence type="ECO:0000256" key="3">
    <source>
        <dbReference type="ARBA" id="ARBA00012824"/>
    </source>
</evidence>
<evidence type="ECO:0000256" key="2">
    <source>
        <dbReference type="ARBA" id="ARBA00005297"/>
    </source>
</evidence>
<evidence type="ECO:0000256" key="1">
    <source>
        <dbReference type="ARBA" id="ARBA00000799"/>
    </source>
</evidence>
<dbReference type="Pfam" id="PF00425">
    <property type="entry name" value="Chorismate_bind"/>
    <property type="match status" value="1"/>
</dbReference>
<evidence type="ECO:0000256" key="6">
    <source>
        <dbReference type="SAM" id="MobiDB-lite"/>
    </source>
</evidence>
<accession>A0ABU0R929</accession>
<dbReference type="Proteomes" id="UP001239083">
    <property type="component" value="Unassembled WGS sequence"/>
</dbReference>
<organism evidence="8 9">
    <name type="scientific">Agromyces ramosus</name>
    <dbReference type="NCBI Taxonomy" id="33879"/>
    <lineage>
        <taxon>Bacteria</taxon>
        <taxon>Bacillati</taxon>
        <taxon>Actinomycetota</taxon>
        <taxon>Actinomycetes</taxon>
        <taxon>Micrococcales</taxon>
        <taxon>Microbacteriaceae</taxon>
        <taxon>Agromyces</taxon>
    </lineage>
</organism>
<feature type="region of interest" description="Disordered" evidence="6">
    <location>
        <begin position="132"/>
        <end position="183"/>
    </location>
</feature>
<dbReference type="RefSeq" id="WP_307041941.1">
    <property type="nucleotide sequence ID" value="NZ_JAUSYY010000001.1"/>
</dbReference>
<dbReference type="Gene3D" id="3.60.120.10">
    <property type="entry name" value="Anthranilate synthase"/>
    <property type="match status" value="1"/>
</dbReference>